<accession>A0AAE3E075</accession>
<evidence type="ECO:0000313" key="2">
    <source>
        <dbReference type="Proteomes" id="UP001198242"/>
    </source>
</evidence>
<gene>
    <name evidence="1" type="ORF">LKE05_11710</name>
</gene>
<comment type="caution">
    <text evidence="1">The sequence shown here is derived from an EMBL/GenBank/DDBJ whole genome shotgun (WGS) entry which is preliminary data.</text>
</comment>
<dbReference type="EMBL" id="JAJEQM010000017">
    <property type="protein sequence ID" value="MCC2211452.1"/>
    <property type="molecule type" value="Genomic_DNA"/>
</dbReference>
<keyword evidence="2" id="KW-1185">Reference proteome</keyword>
<protein>
    <submittedName>
        <fullName evidence="1">YolD-like family protein</fullName>
    </submittedName>
</protein>
<proteinExistence type="predicted"/>
<sequence>MENVSHKYDDIINLPHHVSKKHPQMSLHDRAAQFSPFAALTGHKAAINETARLTDEKQILSEDVIAKLNEQLNLIKENIGTNPIVTITYFVPDDRKSGGAYISNTGVVKKINEYNHTVVLTDKTVIPIEQISEMQSDIFSEIY</sequence>
<reference evidence="1 2" key="1">
    <citation type="submission" date="2021-10" db="EMBL/GenBank/DDBJ databases">
        <title>Anaerobic single-cell dispensing facilitates the cultivation of human gut bacteria.</title>
        <authorList>
            <person name="Afrizal A."/>
        </authorList>
    </citation>
    <scope>NUCLEOTIDE SEQUENCE [LARGE SCALE GENOMIC DNA]</scope>
    <source>
        <strain evidence="1 2">CLA-AA-H232</strain>
    </source>
</reference>
<dbReference type="Proteomes" id="UP001198242">
    <property type="component" value="Unassembled WGS sequence"/>
</dbReference>
<evidence type="ECO:0000313" key="1">
    <source>
        <dbReference type="EMBL" id="MCC2211452.1"/>
    </source>
</evidence>
<dbReference type="RefSeq" id="WP_308456984.1">
    <property type="nucleotide sequence ID" value="NZ_JAJEQM010000017.1"/>
</dbReference>
<name>A0AAE3E075_9FIRM</name>
<organism evidence="1 2">
    <name type="scientific">Hominilimicola fabiformis</name>
    <dbReference type="NCBI Taxonomy" id="2885356"/>
    <lineage>
        <taxon>Bacteria</taxon>
        <taxon>Bacillati</taxon>
        <taxon>Bacillota</taxon>
        <taxon>Clostridia</taxon>
        <taxon>Eubacteriales</taxon>
        <taxon>Oscillospiraceae</taxon>
        <taxon>Hominilimicola</taxon>
    </lineage>
</organism>
<dbReference type="AlphaFoldDB" id="A0AAE3E075"/>